<sequence>MKHILPCGLLCILTLTACVNPDDIRTLDNRVYQQKLRIDKVEQNMNSVSSTNSEQADSWSQMQSMRRDLATLQGEVESLRNTVEKQQALIQANQATAGDVADIKTGWHRMNSQLALDIDLDQIKKKRLAREATQRPASSLTPQALPTQRVNSEPNPDTPAKLDTPTAKASAAPAPTPVPDVKKASDPAKALYDSARSSFEARKYAQGQRQWEEFVENFPKHKLVPNALFWQGECYYQEKDYARAVLKYQDVLDKYKKSSKYHTALFKQGLSFMRLGRVKAGRLLLQDVVNKFPKTPEAKRAQAILKK</sequence>
<dbReference type="NCBIfam" id="TIGR02795">
    <property type="entry name" value="tol_pal_ybgF"/>
    <property type="match status" value="1"/>
</dbReference>
<feature type="compositionally biased region" description="Polar residues" evidence="2">
    <location>
        <begin position="135"/>
        <end position="155"/>
    </location>
</feature>
<dbReference type="InterPro" id="IPR011990">
    <property type="entry name" value="TPR-like_helical_dom_sf"/>
</dbReference>
<evidence type="ECO:0000313" key="4">
    <source>
        <dbReference type="Proteomes" id="UP000189733"/>
    </source>
</evidence>
<dbReference type="InterPro" id="IPR034706">
    <property type="entry name" value="CpoB"/>
</dbReference>
<feature type="coiled-coil region" evidence="1">
    <location>
        <begin position="62"/>
        <end position="89"/>
    </location>
</feature>
<organism evidence="3 4">
    <name type="scientific">Desulfobaculum bizertense DSM 18034</name>
    <dbReference type="NCBI Taxonomy" id="1121442"/>
    <lineage>
        <taxon>Bacteria</taxon>
        <taxon>Pseudomonadati</taxon>
        <taxon>Thermodesulfobacteriota</taxon>
        <taxon>Desulfovibrionia</taxon>
        <taxon>Desulfovibrionales</taxon>
        <taxon>Desulfovibrionaceae</taxon>
        <taxon>Desulfobaculum</taxon>
    </lineage>
</organism>
<evidence type="ECO:0000256" key="1">
    <source>
        <dbReference type="SAM" id="Coils"/>
    </source>
</evidence>
<proteinExistence type="inferred from homology"/>
<dbReference type="Gene3D" id="1.25.40.10">
    <property type="entry name" value="Tetratricopeptide repeat domain"/>
    <property type="match status" value="1"/>
</dbReference>
<dbReference type="RefSeq" id="WP_078684758.1">
    <property type="nucleotide sequence ID" value="NZ_FUYA01000004.1"/>
</dbReference>
<dbReference type="OrthoDB" id="13540at2"/>
<dbReference type="Pfam" id="PF13174">
    <property type="entry name" value="TPR_6"/>
    <property type="match status" value="1"/>
</dbReference>
<protein>
    <submittedName>
        <fullName evidence="3">Tol-pal system protein YbgF</fullName>
    </submittedName>
</protein>
<keyword evidence="1" id="KW-0175">Coiled coil</keyword>
<dbReference type="STRING" id="1121442.SAMN02745702_01474"/>
<evidence type="ECO:0000256" key="2">
    <source>
        <dbReference type="SAM" id="MobiDB-lite"/>
    </source>
</evidence>
<feature type="compositionally biased region" description="Low complexity" evidence="2">
    <location>
        <begin position="163"/>
        <end position="173"/>
    </location>
</feature>
<dbReference type="Proteomes" id="UP000189733">
    <property type="component" value="Unassembled WGS sequence"/>
</dbReference>
<dbReference type="PROSITE" id="PS51257">
    <property type="entry name" value="PROKAR_LIPOPROTEIN"/>
    <property type="match status" value="1"/>
</dbReference>
<reference evidence="3 4" key="1">
    <citation type="submission" date="2017-02" db="EMBL/GenBank/DDBJ databases">
        <authorList>
            <person name="Peterson S.W."/>
        </authorList>
    </citation>
    <scope>NUCLEOTIDE SEQUENCE [LARGE SCALE GENOMIC DNA]</scope>
    <source>
        <strain evidence="3 4">DSM 18034</strain>
    </source>
</reference>
<dbReference type="InterPro" id="IPR014162">
    <property type="entry name" value="CpoB_C"/>
</dbReference>
<dbReference type="Pfam" id="PF13432">
    <property type="entry name" value="TPR_16"/>
    <property type="match status" value="1"/>
</dbReference>
<dbReference type="AlphaFoldDB" id="A0A1T4W2X4"/>
<dbReference type="GO" id="GO:0051301">
    <property type="term" value="P:cell division"/>
    <property type="evidence" value="ECO:0007669"/>
    <property type="project" value="InterPro"/>
</dbReference>
<gene>
    <name evidence="3" type="ORF">SAMN02745702_01474</name>
</gene>
<dbReference type="EMBL" id="FUYA01000004">
    <property type="protein sequence ID" value="SKA71415.1"/>
    <property type="molecule type" value="Genomic_DNA"/>
</dbReference>
<dbReference type="HAMAP" id="MF_02066">
    <property type="entry name" value="CpoB"/>
    <property type="match status" value="1"/>
</dbReference>
<evidence type="ECO:0000313" key="3">
    <source>
        <dbReference type="EMBL" id="SKA71415.1"/>
    </source>
</evidence>
<accession>A0A1T4W2X4</accession>
<keyword evidence="4" id="KW-1185">Reference proteome</keyword>
<name>A0A1T4W2X4_9BACT</name>
<dbReference type="SUPFAM" id="SSF48452">
    <property type="entry name" value="TPR-like"/>
    <property type="match status" value="1"/>
</dbReference>
<feature type="region of interest" description="Disordered" evidence="2">
    <location>
        <begin position="129"/>
        <end position="186"/>
    </location>
</feature>
<dbReference type="InterPro" id="IPR019734">
    <property type="entry name" value="TPR_rpt"/>
</dbReference>